<feature type="transmembrane region" description="Helical" evidence="1">
    <location>
        <begin position="54"/>
        <end position="73"/>
    </location>
</feature>
<keyword evidence="1" id="KW-0812">Transmembrane</keyword>
<evidence type="ECO:0000256" key="1">
    <source>
        <dbReference type="SAM" id="Phobius"/>
    </source>
</evidence>
<gene>
    <name evidence="2" type="ORF">HELGO_WM50762</name>
</gene>
<dbReference type="PANTHER" id="PTHR33507:SF3">
    <property type="entry name" value="INNER MEMBRANE PROTEIN YBBJ"/>
    <property type="match status" value="1"/>
</dbReference>
<dbReference type="Gene3D" id="2.40.50.140">
    <property type="entry name" value="Nucleic acid-binding proteins"/>
    <property type="match status" value="1"/>
</dbReference>
<keyword evidence="1" id="KW-1133">Transmembrane helix</keyword>
<dbReference type="EMBL" id="CACVAZ010000150">
    <property type="protein sequence ID" value="CAA6822280.1"/>
    <property type="molecule type" value="Genomic_DNA"/>
</dbReference>
<dbReference type="AlphaFoldDB" id="A0A6S6TZK7"/>
<keyword evidence="1" id="KW-0472">Membrane</keyword>
<dbReference type="PANTHER" id="PTHR33507">
    <property type="entry name" value="INNER MEMBRANE PROTEIN YBBJ"/>
    <property type="match status" value="1"/>
</dbReference>
<feature type="transmembrane region" description="Helical" evidence="1">
    <location>
        <begin position="12"/>
        <end position="42"/>
    </location>
</feature>
<sequence>MIELLSTNLLWWHWIAFGIFLVTIEIFIGTFIMLGLGVAALLVGAMDMLFKTSIEIELTLWIILSLLSIALWFKYLKNPQVEDSGQSNYTLDTLGVVIKDISHNDRGEVKFDTPVLGNTIWFATSKEDIATNSRVKIIEIKGQLIEVANI</sequence>
<evidence type="ECO:0000313" key="2">
    <source>
        <dbReference type="EMBL" id="CAA6822280.1"/>
    </source>
</evidence>
<name>A0A6S6TZK7_9BACT</name>
<reference evidence="2" key="1">
    <citation type="submission" date="2020-01" db="EMBL/GenBank/DDBJ databases">
        <authorList>
            <person name="Meier V. D."/>
            <person name="Meier V D."/>
        </authorList>
    </citation>
    <scope>NUCLEOTIDE SEQUENCE</scope>
    <source>
        <strain evidence="2">HLG_WM_MAG_02</strain>
    </source>
</reference>
<dbReference type="GO" id="GO:0005886">
    <property type="term" value="C:plasma membrane"/>
    <property type="evidence" value="ECO:0007669"/>
    <property type="project" value="TreeGrafter"/>
</dbReference>
<proteinExistence type="predicted"/>
<dbReference type="InterPro" id="IPR012340">
    <property type="entry name" value="NA-bd_OB-fold"/>
</dbReference>
<dbReference type="InterPro" id="IPR052165">
    <property type="entry name" value="Membrane_assoc_protease"/>
</dbReference>
<protein>
    <submittedName>
        <fullName evidence="2">Uncharacterized protein</fullName>
    </submittedName>
</protein>
<accession>A0A6S6TZK7</accession>
<organism evidence="2">
    <name type="scientific">uncultured Sulfurovum sp</name>
    <dbReference type="NCBI Taxonomy" id="269237"/>
    <lineage>
        <taxon>Bacteria</taxon>
        <taxon>Pseudomonadati</taxon>
        <taxon>Campylobacterota</taxon>
        <taxon>Epsilonproteobacteria</taxon>
        <taxon>Campylobacterales</taxon>
        <taxon>Sulfurovaceae</taxon>
        <taxon>Sulfurovum</taxon>
        <taxon>environmental samples</taxon>
    </lineage>
</organism>